<sequence>MSHPIFDTAITVFVSAFGLYALIKFAFFFVLSYAARRKLLDKAYAGRAYATSGSDIASLVIAIAMSIALLVRSAEPITFLGGLLAGGTLIQLYFHAFHAPVSREHDAPEPRSPLKIMSYAIQSAPWRPWKELLTYAALVVACMSLYWLG</sequence>
<organism evidence="2 3">
    <name type="scientific">Rhizobium miluonense</name>
    <dbReference type="NCBI Taxonomy" id="411945"/>
    <lineage>
        <taxon>Bacteria</taxon>
        <taxon>Pseudomonadati</taxon>
        <taxon>Pseudomonadota</taxon>
        <taxon>Alphaproteobacteria</taxon>
        <taxon>Hyphomicrobiales</taxon>
        <taxon>Rhizobiaceae</taxon>
        <taxon>Rhizobium/Agrobacterium group</taxon>
        <taxon>Rhizobium</taxon>
    </lineage>
</organism>
<reference evidence="3" key="1">
    <citation type="submission" date="2016-08" db="EMBL/GenBank/DDBJ databases">
        <authorList>
            <person name="Varghese N."/>
            <person name="Submissions Spin"/>
        </authorList>
    </citation>
    <scope>NUCLEOTIDE SEQUENCE [LARGE SCALE GENOMIC DNA]</scope>
    <source>
        <strain evidence="3">HAMBI 2971</strain>
    </source>
</reference>
<dbReference type="EMBL" id="FMAH01000020">
    <property type="protein sequence ID" value="SCB32982.1"/>
    <property type="molecule type" value="Genomic_DNA"/>
</dbReference>
<feature type="transmembrane region" description="Helical" evidence="1">
    <location>
        <begin position="77"/>
        <end position="94"/>
    </location>
</feature>
<evidence type="ECO:0000313" key="3">
    <source>
        <dbReference type="Proteomes" id="UP000199435"/>
    </source>
</evidence>
<feature type="transmembrane region" description="Helical" evidence="1">
    <location>
        <begin position="47"/>
        <end position="71"/>
    </location>
</feature>
<evidence type="ECO:0000256" key="1">
    <source>
        <dbReference type="SAM" id="Phobius"/>
    </source>
</evidence>
<evidence type="ECO:0000313" key="2">
    <source>
        <dbReference type="EMBL" id="SCB32982.1"/>
    </source>
</evidence>
<keyword evidence="1" id="KW-0472">Membrane</keyword>
<accession>A0A1C3VZ03</accession>
<feature type="transmembrane region" description="Helical" evidence="1">
    <location>
        <begin position="132"/>
        <end position="148"/>
    </location>
</feature>
<protein>
    <submittedName>
        <fullName evidence="2">Uncharacterized protein</fullName>
    </submittedName>
</protein>
<proteinExistence type="predicted"/>
<dbReference type="Proteomes" id="UP000199435">
    <property type="component" value="Unassembled WGS sequence"/>
</dbReference>
<gene>
    <name evidence="2" type="ORF">GA0061102_102044</name>
</gene>
<name>A0A1C3VZ03_9HYPH</name>
<keyword evidence="3" id="KW-1185">Reference proteome</keyword>
<keyword evidence="1" id="KW-0812">Transmembrane</keyword>
<dbReference type="OrthoDB" id="9796221at2"/>
<dbReference type="AlphaFoldDB" id="A0A1C3VZ03"/>
<keyword evidence="1" id="KW-1133">Transmembrane helix</keyword>
<dbReference type="RefSeq" id="WP_092851212.1">
    <property type="nucleotide sequence ID" value="NZ_FMAH01000020.1"/>
</dbReference>
<feature type="transmembrane region" description="Helical" evidence="1">
    <location>
        <begin position="12"/>
        <end position="35"/>
    </location>
</feature>